<organism evidence="2 3">
    <name type="scientific">Mycena sanguinolenta</name>
    <dbReference type="NCBI Taxonomy" id="230812"/>
    <lineage>
        <taxon>Eukaryota</taxon>
        <taxon>Fungi</taxon>
        <taxon>Dikarya</taxon>
        <taxon>Basidiomycota</taxon>
        <taxon>Agaricomycotina</taxon>
        <taxon>Agaricomycetes</taxon>
        <taxon>Agaricomycetidae</taxon>
        <taxon>Agaricales</taxon>
        <taxon>Marasmiineae</taxon>
        <taxon>Mycenaceae</taxon>
        <taxon>Mycena</taxon>
    </lineage>
</organism>
<feature type="region of interest" description="Disordered" evidence="1">
    <location>
        <begin position="623"/>
        <end position="663"/>
    </location>
</feature>
<accession>A0A8H7DKB8</accession>
<dbReference type="Proteomes" id="UP000623467">
    <property type="component" value="Unassembled WGS sequence"/>
</dbReference>
<feature type="compositionally biased region" description="Low complexity" evidence="1">
    <location>
        <begin position="735"/>
        <end position="755"/>
    </location>
</feature>
<comment type="caution">
    <text evidence="2">The sequence shown here is derived from an EMBL/GenBank/DDBJ whole genome shotgun (WGS) entry which is preliminary data.</text>
</comment>
<feature type="region of interest" description="Disordered" evidence="1">
    <location>
        <begin position="682"/>
        <end position="850"/>
    </location>
</feature>
<feature type="region of interest" description="Disordered" evidence="1">
    <location>
        <begin position="1"/>
        <end position="101"/>
    </location>
</feature>
<name>A0A8H7DKB8_9AGAR</name>
<sequence>MHGSVGESSSIGIYGGTGGNGGNGDGQGGGGGVGLGPSIGGMHVVIQNPSSDNVHQWPTNPAPARSLSKPRRASSRLYPSGMEARPMDISPPNTSSTSAPVYSESETYCSELLRQGRGFPLFVPEPQLNLPAEWRMRGVAIGDVGRISPAGSFDFFFNIYLPASHPINAKVPEDFVPLSPYDPSDVGLNDLSPGNYVCSRRTVTRTEVDGKFQEFPGGGFDFSCREPSGAVLTLPHGAHLEKLENLARMERYAAEHAESWYKYANVKRGRGLVNGRLYLITGWEKAPSWGIAYFHDVSLRNEFKLSFGPTADAANGYKYRWNGSHCHYKQADSPLDDGTPLNHTTFVHAFAISVGERVWEKLFGNGLGICQPLDWSTVRKNSGRSLVPYSSQGSSFPWSIFTGGSAQNNVDRSFVPQGPSFPWSFFTEGSVYNGGRQATAAAPGDGIVADAFPILQIMHPSQIIHQRILRQAPQATVVITHDDAWRDVFKEDGMRMLGQTASELQQAIFDRFDILEEDGAVFLRAKPNPTTTRNAATITAVRGSCNRPSDGNTGRGGFAPNQPQAPLSCGTQYRASNTQLQEYHQSGSFFNGSRDFGVSGGEFYNLQSNMNIVSEGTSYTMNGSYKRQSNANTEGRGGFAPNPYQAPPNPQYGNPNAQFPGYGQSASNAVLAEYPQRQADQRPIFPPAQPAYSAPPQPYPRRKRDPAQLRPASMEIPAPLQSNSREMSYPRDNFSSSSEEAEPSSWSSRRSSMSEFPQTWKNDWSPQSPPNRSQFAPPPLANSSYRGSQFAPPAPASSSYRVRPRVHERRRGEARRFSSGSDSEDPDPLVSAPPPRPHPHRTPSQMVSPSPTSSLWRYISLVDLAGLLPAPQHIHSSPTISTDEPVFTSGTLATSIPSGEYIVTTSATTSNIKSSAPVSASEHIL</sequence>
<feature type="compositionally biased region" description="Pro residues" evidence="1">
    <location>
        <begin position="684"/>
        <end position="699"/>
    </location>
</feature>
<keyword evidence="3" id="KW-1185">Reference proteome</keyword>
<feature type="region of interest" description="Disordered" evidence="1">
    <location>
        <begin position="545"/>
        <end position="569"/>
    </location>
</feature>
<gene>
    <name evidence="2" type="ORF">MSAN_00326700</name>
</gene>
<feature type="compositionally biased region" description="Polar residues" evidence="1">
    <location>
        <begin position="47"/>
        <end position="59"/>
    </location>
</feature>
<proteinExistence type="predicted"/>
<feature type="compositionally biased region" description="Polar residues" evidence="1">
    <location>
        <begin position="756"/>
        <end position="774"/>
    </location>
</feature>
<evidence type="ECO:0000313" key="3">
    <source>
        <dbReference type="Proteomes" id="UP000623467"/>
    </source>
</evidence>
<protein>
    <submittedName>
        <fullName evidence="2">Pleiotropic drug resistance ABC transporter protein</fullName>
    </submittedName>
</protein>
<feature type="compositionally biased region" description="Polar residues" evidence="1">
    <location>
        <begin position="91"/>
        <end position="101"/>
    </location>
</feature>
<reference evidence="2" key="1">
    <citation type="submission" date="2020-05" db="EMBL/GenBank/DDBJ databases">
        <title>Mycena genomes resolve the evolution of fungal bioluminescence.</title>
        <authorList>
            <person name="Tsai I.J."/>
        </authorList>
    </citation>
    <scope>NUCLEOTIDE SEQUENCE</scope>
    <source>
        <strain evidence="2">160909Yilan</strain>
    </source>
</reference>
<dbReference type="AlphaFoldDB" id="A0A8H7DKB8"/>
<feature type="compositionally biased region" description="Low complexity" evidence="1">
    <location>
        <begin position="1"/>
        <end position="12"/>
    </location>
</feature>
<evidence type="ECO:0000313" key="2">
    <source>
        <dbReference type="EMBL" id="KAF7374426.1"/>
    </source>
</evidence>
<feature type="compositionally biased region" description="Gly residues" evidence="1">
    <location>
        <begin position="13"/>
        <end position="39"/>
    </location>
</feature>
<dbReference type="EMBL" id="JACAZH010000002">
    <property type="protein sequence ID" value="KAF7374426.1"/>
    <property type="molecule type" value="Genomic_DNA"/>
</dbReference>
<evidence type="ECO:0000256" key="1">
    <source>
        <dbReference type="SAM" id="MobiDB-lite"/>
    </source>
</evidence>
<feature type="compositionally biased region" description="Polar residues" evidence="1">
    <location>
        <begin position="623"/>
        <end position="633"/>
    </location>
</feature>